<sequence>MFEQHPFGKLIAEYIQNTEYPKQPADLYDPIMYILSLSGKRIRPLLVLMGAKLFGKENLQEVVPASIAIEYFHNFSLIHDDIMDKAPLRRGKATVHQKWNDNVAILSGDALLVKAYLELGKSPSAHIPDLLNVFNKVALEVCEGQQYDMDFEKKSNVSEDDYLNMIRLKTSVLLGGALQMGAILANAEQEQQQLIYDFGVNLGIAFQLQDDYLDVYGNPETFGKQVGGDILCNKKTILRIKTEQLLDEESKEEFQKLIDLDTIEDAEKVSRMKNLYAKFEVDKYAEDIKSRYMELAYNKLDSIAVSEAQKAELRMLADTLMHRTR</sequence>
<evidence type="ECO:0000256" key="5">
    <source>
        <dbReference type="ARBA" id="ARBA00022842"/>
    </source>
</evidence>
<gene>
    <name evidence="7" type="ORF">ACFQ2C_03210</name>
</gene>
<evidence type="ECO:0000256" key="6">
    <source>
        <dbReference type="RuleBase" id="RU004466"/>
    </source>
</evidence>
<dbReference type="InterPro" id="IPR008949">
    <property type="entry name" value="Isoprenoid_synthase_dom_sf"/>
</dbReference>
<keyword evidence="4" id="KW-0479">Metal-binding</keyword>
<dbReference type="SUPFAM" id="SSF48576">
    <property type="entry name" value="Terpenoid synthases"/>
    <property type="match status" value="1"/>
</dbReference>
<evidence type="ECO:0000256" key="2">
    <source>
        <dbReference type="ARBA" id="ARBA00006706"/>
    </source>
</evidence>
<evidence type="ECO:0000256" key="4">
    <source>
        <dbReference type="ARBA" id="ARBA00022723"/>
    </source>
</evidence>
<dbReference type="SFLD" id="SFLDS00005">
    <property type="entry name" value="Isoprenoid_Synthase_Type_I"/>
    <property type="match status" value="1"/>
</dbReference>
<comment type="similarity">
    <text evidence="2 6">Belongs to the FPP/GGPP synthase family.</text>
</comment>
<proteinExistence type="inferred from homology"/>
<dbReference type="EC" id="2.5.1.-" evidence="7"/>
<dbReference type="PANTHER" id="PTHR12001:SF85">
    <property type="entry name" value="SHORT CHAIN ISOPRENYL DIPHOSPHATE SYNTHASE"/>
    <property type="match status" value="1"/>
</dbReference>
<organism evidence="7 8">
    <name type="scientific">Sphingobacterium daejeonense</name>
    <dbReference type="NCBI Taxonomy" id="371142"/>
    <lineage>
        <taxon>Bacteria</taxon>
        <taxon>Pseudomonadati</taxon>
        <taxon>Bacteroidota</taxon>
        <taxon>Sphingobacteriia</taxon>
        <taxon>Sphingobacteriales</taxon>
        <taxon>Sphingobacteriaceae</taxon>
        <taxon>Sphingobacterium</taxon>
    </lineage>
</organism>
<name>A0ABW3RIQ5_9SPHI</name>
<evidence type="ECO:0000313" key="8">
    <source>
        <dbReference type="Proteomes" id="UP001597205"/>
    </source>
</evidence>
<dbReference type="PROSITE" id="PS00444">
    <property type="entry name" value="POLYPRENYL_SYNTHASE_2"/>
    <property type="match status" value="1"/>
</dbReference>
<dbReference type="InterPro" id="IPR033749">
    <property type="entry name" value="Polyprenyl_synt_CS"/>
</dbReference>
<dbReference type="Pfam" id="PF00348">
    <property type="entry name" value="polyprenyl_synt"/>
    <property type="match status" value="1"/>
</dbReference>
<dbReference type="PANTHER" id="PTHR12001">
    <property type="entry name" value="GERANYLGERANYL PYROPHOSPHATE SYNTHASE"/>
    <property type="match status" value="1"/>
</dbReference>
<dbReference type="CDD" id="cd00685">
    <property type="entry name" value="Trans_IPPS_HT"/>
    <property type="match status" value="1"/>
</dbReference>
<keyword evidence="3 6" id="KW-0808">Transferase</keyword>
<dbReference type="Proteomes" id="UP001597205">
    <property type="component" value="Unassembled WGS sequence"/>
</dbReference>
<dbReference type="SFLD" id="SFLDG01017">
    <property type="entry name" value="Polyprenyl_Transferase_Like"/>
    <property type="match status" value="1"/>
</dbReference>
<accession>A0ABW3RIQ5</accession>
<dbReference type="InterPro" id="IPR000092">
    <property type="entry name" value="Polyprenyl_synt"/>
</dbReference>
<dbReference type="EMBL" id="JBHTKY010000002">
    <property type="protein sequence ID" value="MFD1164607.1"/>
    <property type="molecule type" value="Genomic_DNA"/>
</dbReference>
<comment type="caution">
    <text evidence="7">The sequence shown here is derived from an EMBL/GenBank/DDBJ whole genome shotgun (WGS) entry which is preliminary data.</text>
</comment>
<dbReference type="PROSITE" id="PS00723">
    <property type="entry name" value="POLYPRENYL_SYNTHASE_1"/>
    <property type="match status" value="1"/>
</dbReference>
<protein>
    <submittedName>
        <fullName evidence="7">Polyprenyl synthetase family protein</fullName>
        <ecNumber evidence="7">2.5.1.-</ecNumber>
    </submittedName>
</protein>
<dbReference type="Gene3D" id="1.10.600.10">
    <property type="entry name" value="Farnesyl Diphosphate Synthase"/>
    <property type="match status" value="1"/>
</dbReference>
<keyword evidence="8" id="KW-1185">Reference proteome</keyword>
<evidence type="ECO:0000256" key="3">
    <source>
        <dbReference type="ARBA" id="ARBA00022679"/>
    </source>
</evidence>
<keyword evidence="5" id="KW-0460">Magnesium</keyword>
<reference evidence="8" key="1">
    <citation type="journal article" date="2019" name="Int. J. Syst. Evol. Microbiol.">
        <title>The Global Catalogue of Microorganisms (GCM) 10K type strain sequencing project: providing services to taxonomists for standard genome sequencing and annotation.</title>
        <authorList>
            <consortium name="The Broad Institute Genomics Platform"/>
            <consortium name="The Broad Institute Genome Sequencing Center for Infectious Disease"/>
            <person name="Wu L."/>
            <person name="Ma J."/>
        </authorList>
    </citation>
    <scope>NUCLEOTIDE SEQUENCE [LARGE SCALE GENOMIC DNA]</scope>
    <source>
        <strain evidence="8">CCUG 52468</strain>
    </source>
</reference>
<comment type="cofactor">
    <cofactor evidence="1">
        <name>Mg(2+)</name>
        <dbReference type="ChEBI" id="CHEBI:18420"/>
    </cofactor>
</comment>
<dbReference type="GO" id="GO:0016740">
    <property type="term" value="F:transferase activity"/>
    <property type="evidence" value="ECO:0007669"/>
    <property type="project" value="UniProtKB-KW"/>
</dbReference>
<evidence type="ECO:0000313" key="7">
    <source>
        <dbReference type="EMBL" id="MFD1164607.1"/>
    </source>
</evidence>
<evidence type="ECO:0000256" key="1">
    <source>
        <dbReference type="ARBA" id="ARBA00001946"/>
    </source>
</evidence>
<dbReference type="RefSeq" id="WP_380894705.1">
    <property type="nucleotide sequence ID" value="NZ_JBHTKY010000002.1"/>
</dbReference>